<dbReference type="PIRSF" id="PIRSF004638">
    <property type="entry name" value="UCP004638"/>
    <property type="match status" value="1"/>
</dbReference>
<dbReference type="EC" id="1.3.99.-" evidence="14 15"/>
<comment type="subcellular location">
    <subcellularLocation>
        <location evidence="1 14">Cell membrane</location>
        <topology evidence="1 14">Multi-pass membrane protein</topology>
    </subcellularLocation>
</comment>
<evidence type="ECO:0000313" key="17">
    <source>
        <dbReference type="EMBL" id="RXI33005.1"/>
    </source>
</evidence>
<feature type="transmembrane region" description="Helical" evidence="14">
    <location>
        <begin position="86"/>
        <end position="104"/>
    </location>
</feature>
<reference evidence="16 18" key="2">
    <citation type="submission" date="2018-08" db="EMBL/GenBank/DDBJ databases">
        <title>Complete genome of the Arcobacter ellisii type strain LMG 26155.</title>
        <authorList>
            <person name="Miller W.G."/>
            <person name="Yee E."/>
            <person name="Bono J.L."/>
        </authorList>
    </citation>
    <scope>NUCLEOTIDE SEQUENCE [LARGE SCALE GENOMIC DNA]</scope>
    <source>
        <strain evidence="16 18">LMG 26155</strain>
    </source>
</reference>
<proteinExistence type="inferred from homology"/>
<evidence type="ECO:0000256" key="14">
    <source>
        <dbReference type="HAMAP-Rule" id="MF_02239"/>
    </source>
</evidence>
<evidence type="ECO:0000313" key="19">
    <source>
        <dbReference type="Proteomes" id="UP000290588"/>
    </source>
</evidence>
<reference evidence="17 19" key="1">
    <citation type="submission" date="2017-09" db="EMBL/GenBank/DDBJ databases">
        <title>Genomics of the genus Arcobacter.</title>
        <authorList>
            <person name="Perez-Cataluna A."/>
            <person name="Figueras M.J."/>
            <person name="Salas-Masso N."/>
        </authorList>
    </citation>
    <scope>NUCLEOTIDE SEQUENCE [LARGE SCALE GENOMIC DNA]</scope>
    <source>
        <strain evidence="17 19">CECT 7837</strain>
    </source>
</reference>
<organism evidence="17 19">
    <name type="scientific">Arcobacter ellisii</name>
    <dbReference type="NCBI Taxonomy" id="913109"/>
    <lineage>
        <taxon>Bacteria</taxon>
        <taxon>Pseudomonadati</taxon>
        <taxon>Campylobacterota</taxon>
        <taxon>Epsilonproteobacteria</taxon>
        <taxon>Campylobacterales</taxon>
        <taxon>Arcobacteraceae</taxon>
        <taxon>Arcobacter</taxon>
    </lineage>
</organism>
<comment type="similarity">
    <text evidence="3 14 15">Belongs to the HemJ family.</text>
</comment>
<dbReference type="OrthoDB" id="9800824at2"/>
<dbReference type="GO" id="GO:0070818">
    <property type="term" value="F:protoporphyrinogen oxidase activity"/>
    <property type="evidence" value="ECO:0007669"/>
    <property type="project" value="UniProtKB-UniRule"/>
</dbReference>
<feature type="transmembrane region" description="Helical" evidence="14">
    <location>
        <begin position="125"/>
        <end position="142"/>
    </location>
</feature>
<evidence type="ECO:0000256" key="3">
    <source>
        <dbReference type="ARBA" id="ARBA00006501"/>
    </source>
</evidence>
<evidence type="ECO:0000256" key="7">
    <source>
        <dbReference type="ARBA" id="ARBA00022692"/>
    </source>
</evidence>
<dbReference type="Proteomes" id="UP000290588">
    <property type="component" value="Unassembled WGS sequence"/>
</dbReference>
<dbReference type="EMBL" id="CP032097">
    <property type="protein sequence ID" value="AXX93811.1"/>
    <property type="molecule type" value="Genomic_DNA"/>
</dbReference>
<evidence type="ECO:0000256" key="5">
    <source>
        <dbReference type="ARBA" id="ARBA00022475"/>
    </source>
</evidence>
<feature type="transmembrane region" description="Helical" evidence="14">
    <location>
        <begin position="6"/>
        <end position="31"/>
    </location>
</feature>
<evidence type="ECO:0000256" key="12">
    <source>
        <dbReference type="ARBA" id="ARBA00023136"/>
    </source>
</evidence>
<comment type="cofactor">
    <cofactor evidence="14 15">
        <name>heme b</name>
        <dbReference type="ChEBI" id="CHEBI:60344"/>
    </cofactor>
    <text evidence="14 15">Binds 1 heme b (iron(II)-protoporphyrin IX) group per subunit.</text>
</comment>
<evidence type="ECO:0000256" key="9">
    <source>
        <dbReference type="ARBA" id="ARBA00022989"/>
    </source>
</evidence>
<evidence type="ECO:0000313" key="18">
    <source>
        <dbReference type="Proteomes" id="UP000262582"/>
    </source>
</evidence>
<keyword evidence="5 14" id="KW-1003">Cell membrane</keyword>
<protein>
    <recommendedName>
        <fullName evidence="4 14">Protoporphyrinogen IX oxidase</fullName>
        <shortName evidence="14">PPO</shortName>
        <ecNumber evidence="14 15">1.3.99.-</ecNumber>
    </recommendedName>
</protein>
<evidence type="ECO:0000313" key="16">
    <source>
        <dbReference type="EMBL" id="AXX93811.1"/>
    </source>
</evidence>
<evidence type="ECO:0000256" key="13">
    <source>
        <dbReference type="ARBA" id="ARBA00048390"/>
    </source>
</evidence>
<dbReference type="GO" id="GO:0005886">
    <property type="term" value="C:plasma membrane"/>
    <property type="evidence" value="ECO:0007669"/>
    <property type="project" value="UniProtKB-SubCell"/>
</dbReference>
<dbReference type="Proteomes" id="UP000262582">
    <property type="component" value="Chromosome"/>
</dbReference>
<keyword evidence="10 14" id="KW-0560">Oxidoreductase</keyword>
<evidence type="ECO:0000256" key="2">
    <source>
        <dbReference type="ARBA" id="ARBA00005073"/>
    </source>
</evidence>
<dbReference type="PANTHER" id="PTHR40255:SF1">
    <property type="entry name" value="PROTOPORPHYRINOGEN IX OXIDASE"/>
    <property type="match status" value="1"/>
</dbReference>
<dbReference type="KEGG" id="aell:AELL_0104"/>
<feature type="transmembrane region" description="Helical" evidence="14">
    <location>
        <begin position="52"/>
        <end position="74"/>
    </location>
</feature>
<dbReference type="EMBL" id="NXIG01000001">
    <property type="protein sequence ID" value="RXI33005.1"/>
    <property type="molecule type" value="Genomic_DNA"/>
</dbReference>
<dbReference type="Pfam" id="PF03653">
    <property type="entry name" value="UPF0093"/>
    <property type="match status" value="1"/>
</dbReference>
<sequence>MEYYTWVLTFHVVAFMSWMAMLFYLPRLFVYHVENIEKKEFVEVVKIQEYKIYKYIGAPAMWATIFSGATMLALNPILLDFTQNPWMLAKLLSLALLIIYSLSLEKYRKDLENNTCKKSGKFFRMYNEMPTMLSILIVGYVITKSFSILFTAIIVILFAYISYVIMKPKKAK</sequence>
<evidence type="ECO:0000256" key="6">
    <source>
        <dbReference type="ARBA" id="ARBA00022617"/>
    </source>
</evidence>
<keyword evidence="7 14" id="KW-0812">Transmembrane</keyword>
<evidence type="ECO:0000256" key="15">
    <source>
        <dbReference type="PIRNR" id="PIRNR004638"/>
    </source>
</evidence>
<dbReference type="AlphaFoldDB" id="A0A347U4N3"/>
<dbReference type="HAMAP" id="MF_02239">
    <property type="entry name" value="HemJ"/>
    <property type="match status" value="1"/>
</dbReference>
<evidence type="ECO:0000256" key="8">
    <source>
        <dbReference type="ARBA" id="ARBA00022723"/>
    </source>
</evidence>
<keyword evidence="9 14" id="KW-1133">Transmembrane helix</keyword>
<keyword evidence="11 14" id="KW-0408">Iron</keyword>
<dbReference type="PANTHER" id="PTHR40255">
    <property type="entry name" value="UPF0093 MEMBRANE PROTEIN SLR1790"/>
    <property type="match status" value="1"/>
</dbReference>
<feature type="binding site" description="axial binding residue" evidence="14">
    <location>
        <position position="90"/>
    </location>
    <ligand>
        <name>heme</name>
        <dbReference type="ChEBI" id="CHEBI:30413"/>
    </ligand>
    <ligandPart>
        <name>Fe</name>
        <dbReference type="ChEBI" id="CHEBI:18248"/>
    </ligandPart>
</feature>
<evidence type="ECO:0000256" key="11">
    <source>
        <dbReference type="ARBA" id="ARBA00023004"/>
    </source>
</evidence>
<feature type="binding site" description="axial binding residue" evidence="14">
    <location>
        <position position="11"/>
    </location>
    <ligand>
        <name>heme</name>
        <dbReference type="ChEBI" id="CHEBI:30413"/>
    </ligand>
    <ligandPart>
        <name>Fe</name>
        <dbReference type="ChEBI" id="CHEBI:18248"/>
    </ligandPart>
</feature>
<keyword evidence="8 14" id="KW-0479">Metal-binding</keyword>
<feature type="transmembrane region" description="Helical" evidence="14">
    <location>
        <begin position="148"/>
        <end position="166"/>
    </location>
</feature>
<dbReference type="RefSeq" id="WP_118916063.1">
    <property type="nucleotide sequence ID" value="NZ_CP032097.1"/>
</dbReference>
<dbReference type="InterPro" id="IPR005265">
    <property type="entry name" value="HemJ-like"/>
</dbReference>
<accession>A0A347U4N3</accession>
<comment type="pathway">
    <text evidence="2 14 15">Porphyrin-containing compound metabolism; protoporphyrin-IX biosynthesis; protoporphyrin-IX from protoporphyrinogen-IX: step 1/1.</text>
</comment>
<keyword evidence="18" id="KW-1185">Reference proteome</keyword>
<dbReference type="GO" id="GO:0006782">
    <property type="term" value="P:protoporphyrinogen IX biosynthetic process"/>
    <property type="evidence" value="ECO:0007669"/>
    <property type="project" value="UniProtKB-UniRule"/>
</dbReference>
<keyword evidence="6 14" id="KW-0349">Heme</keyword>
<dbReference type="GO" id="GO:0046872">
    <property type="term" value="F:metal ion binding"/>
    <property type="evidence" value="ECO:0007669"/>
    <property type="project" value="UniProtKB-UniRule"/>
</dbReference>
<evidence type="ECO:0000256" key="10">
    <source>
        <dbReference type="ARBA" id="ARBA00023002"/>
    </source>
</evidence>
<evidence type="ECO:0000256" key="4">
    <source>
        <dbReference type="ARBA" id="ARBA00017504"/>
    </source>
</evidence>
<keyword evidence="12 14" id="KW-0472">Membrane</keyword>
<comment type="subunit">
    <text evidence="14">Homodimer.</text>
</comment>
<comment type="function">
    <text evidence="14 15">Catalyzes the oxidation of protoporphyrinogen IX to protoporphyrin IX.</text>
</comment>
<evidence type="ECO:0000256" key="1">
    <source>
        <dbReference type="ARBA" id="ARBA00004651"/>
    </source>
</evidence>
<gene>
    <name evidence="16" type="ORF">AELL_0104</name>
    <name evidence="17" type="ORF">CP962_00950</name>
</gene>
<name>A0A347U4N3_9BACT</name>
<comment type="catalytic activity">
    <reaction evidence="13 14 15">
        <text>protoporphyrinogen IX + 3 A = protoporphyrin IX + 3 AH2</text>
        <dbReference type="Rhea" id="RHEA:62000"/>
        <dbReference type="ChEBI" id="CHEBI:13193"/>
        <dbReference type="ChEBI" id="CHEBI:17499"/>
        <dbReference type="ChEBI" id="CHEBI:57306"/>
        <dbReference type="ChEBI" id="CHEBI:57307"/>
    </reaction>
</comment>